<sequence>MRPDYENAYAEYRIKAGILFLYYKPQACLTLHIAEQVVHDRLALQTGKAYPVYCDVRTIIDSDKEARDYLSRMGNDLIHALAFRVNYPVSEVMMQFYLKNGTGKIPTQLVVDIRSAYSFLKSYSNL</sequence>
<dbReference type="EMBL" id="QOVI01000005">
    <property type="protein sequence ID" value="RXG13127.1"/>
    <property type="molecule type" value="Genomic_DNA"/>
</dbReference>
<dbReference type="Pfam" id="PF25056">
    <property type="entry name" value="DUF7793"/>
    <property type="match status" value="1"/>
</dbReference>
<accession>A0A4Q0NSP1</accession>
<name>A0A4Q0NSP1_9FLAO</name>
<keyword evidence="3" id="KW-1185">Reference proteome</keyword>
<evidence type="ECO:0000313" key="2">
    <source>
        <dbReference type="EMBL" id="RXG13127.1"/>
    </source>
</evidence>
<evidence type="ECO:0000259" key="1">
    <source>
        <dbReference type="Pfam" id="PF25056"/>
    </source>
</evidence>
<gene>
    <name evidence="2" type="ORF">DSM04_105105</name>
</gene>
<dbReference type="Proteomes" id="UP000289821">
    <property type="component" value="Unassembled WGS sequence"/>
</dbReference>
<dbReference type="InterPro" id="IPR056695">
    <property type="entry name" value="DUF7793"/>
</dbReference>
<comment type="caution">
    <text evidence="2">The sequence shown here is derived from an EMBL/GenBank/DDBJ whole genome shotgun (WGS) entry which is preliminary data.</text>
</comment>
<protein>
    <recommendedName>
        <fullName evidence="1">DUF7793 domain-containing protein</fullName>
    </recommendedName>
</protein>
<dbReference type="AlphaFoldDB" id="A0A4Q0NSP1"/>
<proteinExistence type="predicted"/>
<evidence type="ECO:0000313" key="3">
    <source>
        <dbReference type="Proteomes" id="UP000289821"/>
    </source>
</evidence>
<organism evidence="2 3">
    <name type="scientific">Leeuwenhoekiella aestuarii</name>
    <dbReference type="NCBI Taxonomy" id="2249426"/>
    <lineage>
        <taxon>Bacteria</taxon>
        <taxon>Pseudomonadati</taxon>
        <taxon>Bacteroidota</taxon>
        <taxon>Flavobacteriia</taxon>
        <taxon>Flavobacteriales</taxon>
        <taxon>Flavobacteriaceae</taxon>
        <taxon>Leeuwenhoekiella</taxon>
    </lineage>
</organism>
<feature type="domain" description="DUF7793" evidence="1">
    <location>
        <begin position="12"/>
        <end position="123"/>
    </location>
</feature>
<reference evidence="2 3" key="1">
    <citation type="submission" date="2018-07" db="EMBL/GenBank/DDBJ databases">
        <title>Leeuwenhoekiella genomics.</title>
        <authorList>
            <person name="Tahon G."/>
            <person name="Willems A."/>
        </authorList>
    </citation>
    <scope>NUCLEOTIDE SEQUENCE [LARGE SCALE GENOMIC DNA]</scope>
    <source>
        <strain evidence="2 3">R-50232</strain>
    </source>
</reference>